<dbReference type="EMBL" id="ADCX01000002">
    <property type="protein sequence ID" value="EFG26803.2"/>
    <property type="molecule type" value="Genomic_DNA"/>
</dbReference>
<feature type="compositionally biased region" description="Polar residues" evidence="1">
    <location>
        <begin position="100"/>
        <end position="112"/>
    </location>
</feature>
<reference evidence="2 3" key="1">
    <citation type="submission" date="2012-01" db="EMBL/GenBank/DDBJ databases">
        <title>The Genome Sequence of Scardovia inopinata F0304.</title>
        <authorList>
            <consortium name="The Broad Institute Genome Sequencing Platform"/>
            <person name="Earl A."/>
            <person name="Ward D."/>
            <person name="Feldgarden M."/>
            <person name="Gevers D."/>
            <person name="Izard J."/>
            <person name="Baranova O.V."/>
            <person name="Blanton J.M."/>
            <person name="Tanner A.C."/>
            <person name="Dewhirst F.E."/>
            <person name="Young S.K."/>
            <person name="Zeng Q."/>
            <person name="Gargeya S."/>
            <person name="Fitzgerald M."/>
            <person name="Haas B."/>
            <person name="Abouelleil A."/>
            <person name="Alvarado L."/>
            <person name="Arachchi H.M."/>
            <person name="Berlin A."/>
            <person name="Chapman S.B."/>
            <person name="Gearin G."/>
            <person name="Goldberg J."/>
            <person name="Griggs A."/>
            <person name="Gujja S."/>
            <person name="Hansen M."/>
            <person name="Heiman D."/>
            <person name="Howarth C."/>
            <person name="Larimer J."/>
            <person name="Lui A."/>
            <person name="MacDonald P.J."/>
            <person name="McCowen C."/>
            <person name="Montmayeur A."/>
            <person name="Murphy C."/>
            <person name="Neiman D."/>
            <person name="Pearson M."/>
            <person name="Priest M."/>
            <person name="Roberts A."/>
            <person name="Saif S."/>
            <person name="Shea T."/>
            <person name="Sisk P."/>
            <person name="Stolte C."/>
            <person name="Sykes S."/>
            <person name="Wortman J."/>
            <person name="Nusbaum C."/>
            <person name="Birren B."/>
        </authorList>
    </citation>
    <scope>NUCLEOTIDE SEQUENCE [LARGE SCALE GENOMIC DNA]</scope>
    <source>
        <strain evidence="2 3">F0304</strain>
    </source>
</reference>
<dbReference type="Proteomes" id="UP000005777">
    <property type="component" value="Unassembled WGS sequence"/>
</dbReference>
<evidence type="ECO:0000313" key="3">
    <source>
        <dbReference type="Proteomes" id="UP000005777"/>
    </source>
</evidence>
<dbReference type="AlphaFoldDB" id="W5IIV3"/>
<organism evidence="2 3">
    <name type="scientific">Scardovia inopinata F0304</name>
    <dbReference type="NCBI Taxonomy" id="641146"/>
    <lineage>
        <taxon>Bacteria</taxon>
        <taxon>Bacillati</taxon>
        <taxon>Actinomycetota</taxon>
        <taxon>Actinomycetes</taxon>
        <taxon>Bifidobacteriales</taxon>
        <taxon>Bifidobacteriaceae</taxon>
        <taxon>Scardovia</taxon>
    </lineage>
</organism>
<feature type="compositionally biased region" description="Basic and acidic residues" evidence="1">
    <location>
        <begin position="86"/>
        <end position="99"/>
    </location>
</feature>
<sequence length="372" mass="43373">MRFAAWQRQQEAVRLASDLSKRFRRDVTFSHYTAAALLGVPVPGVPDHIQYEREFLGHRKSRMQMQINQEEQEVFVPDTPIGEQVNQDRTDEQQSKERQTQISVRRMNQQPTAGFAQAESRPEPVKKAETDAVSEIPRHFRPEQKIHIIHRNKTRRCRLFGVTAHYSNNADELGSTVEVYGLLCSSPEFLFTQMASYLSLDQLIEFGDSLICRDALLRRTTKEDLYKYVESCQRMRGSRKCRQALKQMRENTDSPRETQLRLIMVRSGLPNPSINFPVSPDAPFLRQRLQPQPQYFLDMAYPAFRVGVEYNGLHHHDQWADDWQRFNSLQSVRWHIFIAENNIIDNPSKTVIFIKNIQHALILAGWDGRFCA</sequence>
<protein>
    <recommendedName>
        <fullName evidence="4">DUF559 domain-containing protein</fullName>
    </recommendedName>
</protein>
<comment type="caution">
    <text evidence="2">The sequence shown here is derived from an EMBL/GenBank/DDBJ whole genome shotgun (WGS) entry which is preliminary data.</text>
</comment>
<evidence type="ECO:0000256" key="1">
    <source>
        <dbReference type="SAM" id="MobiDB-lite"/>
    </source>
</evidence>
<dbReference type="eggNOG" id="COG2852">
    <property type="taxonomic scope" value="Bacteria"/>
</dbReference>
<dbReference type="HOGENOM" id="CLU_052626_2_1_11"/>
<accession>W5IIV3</accession>
<feature type="region of interest" description="Disordered" evidence="1">
    <location>
        <begin position="73"/>
        <end position="127"/>
    </location>
</feature>
<evidence type="ECO:0000313" key="2">
    <source>
        <dbReference type="EMBL" id="EFG26803.2"/>
    </source>
</evidence>
<gene>
    <name evidence="2" type="ORF">HMPREF9020_00431</name>
</gene>
<keyword evidence="3" id="KW-1185">Reference proteome</keyword>
<proteinExistence type="predicted"/>
<evidence type="ECO:0008006" key="4">
    <source>
        <dbReference type="Google" id="ProtNLM"/>
    </source>
</evidence>
<name>W5IIV3_SCAIO</name>